<gene>
    <name evidence="2" type="ORF">NG19_0039</name>
</gene>
<sequence>MITSNIFATDNKSILISRLYENLPRKPYCTNDFFGLRIREKKSAISHSHIQFNHPSFKRYIVIDADYAGAATAWRYEFAENIPVPNLIVTNPENSHCHFYYELSAPVSFTDSSSKKAQEFYNAVSKKLTEVLRGDTNYTGLIAKNPAHEKWIVEAPRIETYSLHELVEHLELHPHEYRSIPGQNSKQEQVQCINGRNDHLFHTVRVKAYVDVRDFRSKTYPQWEEHVRQLLVDHNLELNNPLPYSEIKATAKSIAKYCWKKDGYCYQEFCDRQISKAKKGGQAKADKYIELRKKAVALLRKGKNKRLIAQLLKVSYRSVLRWLYNVKLAAAIMHLRDLKNMCDNAQNQILAAFVASLAVLFLDEFIYDFTQDDILTINLTFNIKMLI</sequence>
<dbReference type="Pfam" id="PF08708">
    <property type="entry name" value="PriCT_1"/>
    <property type="match status" value="1"/>
</dbReference>
<dbReference type="InterPro" id="IPR014820">
    <property type="entry name" value="PriCT_1"/>
</dbReference>
<reference evidence="2" key="1">
    <citation type="submission" date="2014-10" db="EMBL/GenBank/DDBJ databases">
        <authorList>
            <person name="Liu L."/>
            <person name="Ji S."/>
            <person name="Ruan Z."/>
            <person name="Fu Y."/>
            <person name="Fu Y."/>
            <person name="Wang Y."/>
            <person name="Yu Y."/>
        </authorList>
    </citation>
    <scope>NUCLEOTIDE SEQUENCE</scope>
    <source>
        <strain evidence="2">A221</strain>
        <plasmid evidence="2">pAZJ221</plasmid>
    </source>
</reference>
<organism evidence="2">
    <name type="scientific">Acinetobacter baumannii</name>
    <dbReference type="NCBI Taxonomy" id="470"/>
    <lineage>
        <taxon>Bacteria</taxon>
        <taxon>Pseudomonadati</taxon>
        <taxon>Pseudomonadota</taxon>
        <taxon>Gammaproteobacteria</taxon>
        <taxon>Moraxellales</taxon>
        <taxon>Moraxellaceae</taxon>
        <taxon>Acinetobacter</taxon>
        <taxon>Acinetobacter calcoaceticus/baumannii complex</taxon>
    </lineage>
</organism>
<evidence type="ECO:0000259" key="1">
    <source>
        <dbReference type="Pfam" id="PF08708"/>
    </source>
</evidence>
<protein>
    <submittedName>
        <fullName evidence="2">Primase C terminal 1 (PriCT-1)/Replicase family</fullName>
    </submittedName>
</protein>
<evidence type="ECO:0000313" key="2">
    <source>
        <dbReference type="EMBL" id="AJF79875.1"/>
    </source>
</evidence>
<proteinExistence type="predicted"/>
<dbReference type="RefSeq" id="WP_000633173.1">
    <property type="nucleotide sequence ID" value="NZ_CP018144.1"/>
</dbReference>
<feature type="domain" description="Primase C-terminal 1" evidence="1">
    <location>
        <begin position="195"/>
        <end position="259"/>
    </location>
</feature>
<name>A0A0C4Y4J1_ACIBA</name>
<keyword evidence="2" id="KW-0614">Plasmid</keyword>
<dbReference type="Gene3D" id="1.10.340.50">
    <property type="match status" value="1"/>
</dbReference>
<dbReference type="InterPro" id="IPR004322">
    <property type="entry name" value="Plasmid_replicase_bac"/>
</dbReference>
<dbReference type="AlphaFoldDB" id="A0A0C4Y4J1"/>
<reference evidence="2" key="2">
    <citation type="journal article" date="2015" name="Antimicrob. Agents Chemother.">
        <title>Dissemination of blaOXA-23 in Acinetobacter spp. in China: Main Roles of Conjugative Plasmid pAZJ221 and Transposon Tn2009.</title>
        <authorList>
            <person name="Liu L.L."/>
            <person name="Ji S.J."/>
            <person name="Ruan Z."/>
            <person name="Fu Y."/>
            <person name="Fu Y.Q."/>
            <person name="Wang Y.F."/>
            <person name="Yu Y.S."/>
        </authorList>
    </citation>
    <scope>NUCLEOTIDE SEQUENCE</scope>
    <source>
        <strain evidence="2">A221</strain>
        <plasmid evidence="2">pAZJ221</plasmid>
    </source>
</reference>
<geneLocation type="plasmid" evidence="2">
    <name>pAZJ221</name>
</geneLocation>
<accession>A0A0C4Y4J1</accession>
<dbReference type="EMBL" id="KM922672">
    <property type="protein sequence ID" value="AJF79875.1"/>
    <property type="molecule type" value="Genomic_DNA"/>
</dbReference>
<dbReference type="PATRIC" id="fig|470.1402.peg.509"/>
<dbReference type="Pfam" id="PF03090">
    <property type="entry name" value="Replicase"/>
    <property type="match status" value="1"/>
</dbReference>